<keyword evidence="2" id="KW-1185">Reference proteome</keyword>
<proteinExistence type="predicted"/>
<reference evidence="1 2" key="1">
    <citation type="journal article" date="2015" name="Genome Biol.">
        <title>Comparative genomics of Steinernema reveals deeply conserved gene regulatory networks.</title>
        <authorList>
            <person name="Dillman A.R."/>
            <person name="Macchietto M."/>
            <person name="Porter C.F."/>
            <person name="Rogers A."/>
            <person name="Williams B."/>
            <person name="Antoshechkin I."/>
            <person name="Lee M.M."/>
            <person name="Goodwin Z."/>
            <person name="Lu X."/>
            <person name="Lewis E.E."/>
            <person name="Goodrich-Blair H."/>
            <person name="Stock S.P."/>
            <person name="Adams B.J."/>
            <person name="Sternberg P.W."/>
            <person name="Mortazavi A."/>
        </authorList>
    </citation>
    <scope>NUCLEOTIDE SEQUENCE [LARGE SCALE GENOMIC DNA]</scope>
    <source>
        <strain evidence="1 2">ALL</strain>
    </source>
</reference>
<reference evidence="1 2" key="2">
    <citation type="journal article" date="2019" name="G3 (Bethesda)">
        <title>Hybrid Assembly of the Genome of the Entomopathogenic Nematode Steinernema carpocapsae Identifies the X-Chromosome.</title>
        <authorList>
            <person name="Serra L."/>
            <person name="Macchietto M."/>
            <person name="Macias-Munoz A."/>
            <person name="McGill C.J."/>
            <person name="Rodriguez I.M."/>
            <person name="Rodriguez B."/>
            <person name="Murad R."/>
            <person name="Mortazavi A."/>
        </authorList>
    </citation>
    <scope>NUCLEOTIDE SEQUENCE [LARGE SCALE GENOMIC DNA]</scope>
    <source>
        <strain evidence="1 2">ALL</strain>
    </source>
</reference>
<comment type="caution">
    <text evidence="1">The sequence shown here is derived from an EMBL/GenBank/DDBJ whole genome shotgun (WGS) entry which is preliminary data.</text>
</comment>
<name>A0A4U5LQM7_STECR</name>
<sequence>MTPLRLVSERRAGGVWRKDFFLGHPVDQTAPERSHFKLTRRERPGKDLEGKAICLPRFADLVEPKLS</sequence>
<dbReference type="AlphaFoldDB" id="A0A4U5LQM7"/>
<dbReference type="Proteomes" id="UP000298663">
    <property type="component" value="Unassembled WGS sequence"/>
</dbReference>
<dbReference type="EMBL" id="AZBU02000013">
    <property type="protein sequence ID" value="TKR58258.1"/>
    <property type="molecule type" value="Genomic_DNA"/>
</dbReference>
<evidence type="ECO:0000313" key="2">
    <source>
        <dbReference type="Proteomes" id="UP000298663"/>
    </source>
</evidence>
<gene>
    <name evidence="1" type="ORF">L596_029727</name>
</gene>
<evidence type="ECO:0000313" key="1">
    <source>
        <dbReference type="EMBL" id="TKR58258.1"/>
    </source>
</evidence>
<protein>
    <submittedName>
        <fullName evidence="1">Uncharacterized protein</fullName>
    </submittedName>
</protein>
<organism evidence="1 2">
    <name type="scientific">Steinernema carpocapsae</name>
    <name type="common">Entomopathogenic nematode</name>
    <dbReference type="NCBI Taxonomy" id="34508"/>
    <lineage>
        <taxon>Eukaryota</taxon>
        <taxon>Metazoa</taxon>
        <taxon>Ecdysozoa</taxon>
        <taxon>Nematoda</taxon>
        <taxon>Chromadorea</taxon>
        <taxon>Rhabditida</taxon>
        <taxon>Tylenchina</taxon>
        <taxon>Panagrolaimomorpha</taxon>
        <taxon>Strongyloidoidea</taxon>
        <taxon>Steinernematidae</taxon>
        <taxon>Steinernema</taxon>
    </lineage>
</organism>
<accession>A0A4U5LQM7</accession>